<dbReference type="InterPro" id="IPR013785">
    <property type="entry name" value="Aldolase_TIM"/>
</dbReference>
<keyword evidence="7 8" id="KW-0413">Isomerase</keyword>
<dbReference type="GO" id="GO:0006094">
    <property type="term" value="P:gluconeogenesis"/>
    <property type="evidence" value="ECO:0007669"/>
    <property type="project" value="UniProtKB-UniRule"/>
</dbReference>
<dbReference type="CDD" id="cd00311">
    <property type="entry name" value="TIM"/>
    <property type="match status" value="1"/>
</dbReference>
<evidence type="ECO:0000313" key="11">
    <source>
        <dbReference type="Proteomes" id="UP001161422"/>
    </source>
</evidence>
<reference evidence="10" key="2">
    <citation type="submission" date="2023-01" db="EMBL/GenBank/DDBJ databases">
        <title>Draft genome sequence of Paraferrimonas sedimenticola strain NBRC 101628.</title>
        <authorList>
            <person name="Sun Q."/>
            <person name="Mori K."/>
        </authorList>
    </citation>
    <scope>NUCLEOTIDE SEQUENCE</scope>
    <source>
        <strain evidence="10">NBRC 101628</strain>
    </source>
</reference>
<comment type="pathway">
    <text evidence="1 8 9">Carbohydrate degradation; glycolysis; D-glyceraldehyde 3-phosphate from glycerone phosphate: step 1/1.</text>
</comment>
<dbReference type="PROSITE" id="PS51440">
    <property type="entry name" value="TIM_2"/>
    <property type="match status" value="1"/>
</dbReference>
<dbReference type="RefSeq" id="WP_095504369.1">
    <property type="nucleotide sequence ID" value="NZ_BSNC01000005.1"/>
</dbReference>
<feature type="binding site" evidence="8">
    <location>
        <begin position="11"/>
        <end position="13"/>
    </location>
    <ligand>
        <name>substrate</name>
    </ligand>
</feature>
<evidence type="ECO:0000256" key="5">
    <source>
        <dbReference type="ARBA" id="ARBA00022490"/>
    </source>
</evidence>
<evidence type="ECO:0000256" key="9">
    <source>
        <dbReference type="RuleBase" id="RU363013"/>
    </source>
</evidence>
<evidence type="ECO:0000313" key="10">
    <source>
        <dbReference type="EMBL" id="GLP97073.1"/>
    </source>
</evidence>
<dbReference type="GO" id="GO:0046166">
    <property type="term" value="P:glyceraldehyde-3-phosphate biosynthetic process"/>
    <property type="evidence" value="ECO:0007669"/>
    <property type="project" value="TreeGrafter"/>
</dbReference>
<protein>
    <recommendedName>
        <fullName evidence="8 9">Triosephosphate isomerase</fullName>
        <shortName evidence="8">TIM</shortName>
        <shortName evidence="8">TPI</shortName>
        <ecNumber evidence="8 9">5.3.1.1</ecNumber>
    </recommendedName>
    <alternativeName>
        <fullName evidence="8">Triose-phosphate isomerase</fullName>
    </alternativeName>
</protein>
<comment type="catalytic activity">
    <reaction evidence="8 9">
        <text>D-glyceraldehyde 3-phosphate = dihydroxyacetone phosphate</text>
        <dbReference type="Rhea" id="RHEA:18585"/>
        <dbReference type="ChEBI" id="CHEBI:57642"/>
        <dbReference type="ChEBI" id="CHEBI:59776"/>
        <dbReference type="EC" id="5.3.1.1"/>
    </reaction>
</comment>
<dbReference type="GO" id="GO:0006096">
    <property type="term" value="P:glycolytic process"/>
    <property type="evidence" value="ECO:0007669"/>
    <property type="project" value="UniProtKB-UniRule"/>
</dbReference>
<dbReference type="PANTHER" id="PTHR21139:SF42">
    <property type="entry name" value="TRIOSEPHOSPHATE ISOMERASE"/>
    <property type="match status" value="1"/>
</dbReference>
<evidence type="ECO:0000256" key="8">
    <source>
        <dbReference type="HAMAP-Rule" id="MF_00147"/>
    </source>
</evidence>
<dbReference type="Proteomes" id="UP001161422">
    <property type="component" value="Unassembled WGS sequence"/>
</dbReference>
<dbReference type="Gene3D" id="3.20.20.70">
    <property type="entry name" value="Aldolase class I"/>
    <property type="match status" value="1"/>
</dbReference>
<comment type="similarity">
    <text evidence="3 8 9">Belongs to the triosephosphate isomerase family.</text>
</comment>
<dbReference type="InterPro" id="IPR035990">
    <property type="entry name" value="TIM_sf"/>
</dbReference>
<evidence type="ECO:0000256" key="4">
    <source>
        <dbReference type="ARBA" id="ARBA00022432"/>
    </source>
</evidence>
<sequence length="261" mass="27782">MTSRRPVVAGNWKMNGHLELADQLVEKFATELNSDAVEVVLCPPAVFLSDLSKKLEQNRERLSAVELGIGGQNASALEKGAHTGEIAASMLKAAGCEYVILGHSERRAMYGDTPELVAEKFAQAKANGLTPILCTGESEDEREAGKTFEVIAQDLEKVIECNGKQAFDNAIIAYEPLWAIGTGKSATPEQAQEVHAFIRGHLAKIGDVDADTVRILYGGSVTPDNADELFAQADVDGGLIGGASLVADKFIKLCQLAVSAK</sequence>
<dbReference type="EMBL" id="BSNC01000005">
    <property type="protein sequence ID" value="GLP97073.1"/>
    <property type="molecule type" value="Genomic_DNA"/>
</dbReference>
<keyword evidence="5 8" id="KW-0963">Cytoplasm</keyword>
<dbReference type="PROSITE" id="PS00171">
    <property type="entry name" value="TIM_1"/>
    <property type="match status" value="1"/>
</dbReference>
<comment type="subunit">
    <text evidence="8 9">Homodimer.</text>
</comment>
<proteinExistence type="inferred from homology"/>
<feature type="binding site" evidence="8">
    <location>
        <begin position="241"/>
        <end position="242"/>
    </location>
    <ligand>
        <name>substrate</name>
    </ligand>
</feature>
<keyword evidence="11" id="KW-1185">Reference proteome</keyword>
<dbReference type="InterPro" id="IPR020861">
    <property type="entry name" value="Triosephosphate_isomerase_AS"/>
</dbReference>
<feature type="binding site" evidence="8">
    <location>
        <position position="181"/>
    </location>
    <ligand>
        <name>substrate</name>
    </ligand>
</feature>
<dbReference type="InterPro" id="IPR022896">
    <property type="entry name" value="TrioseP_Isoase_bac/euk"/>
</dbReference>
<comment type="subcellular location">
    <subcellularLocation>
        <location evidence="8 9">Cytoplasm</location>
    </subcellularLocation>
</comment>
<feature type="active site" description="Electrophile" evidence="8">
    <location>
        <position position="103"/>
    </location>
</feature>
<comment type="function">
    <text evidence="8">Involved in the gluconeogenesis. Catalyzes stereospecifically the conversion of dihydroxyacetone phosphate (DHAP) to D-glyceraldehyde-3-phosphate (G3P).</text>
</comment>
<comment type="pathway">
    <text evidence="2">Carbohydrate metabolism; erythritol degradation.</text>
</comment>
<evidence type="ECO:0000256" key="6">
    <source>
        <dbReference type="ARBA" id="ARBA00023152"/>
    </source>
</evidence>
<dbReference type="GO" id="GO:0005829">
    <property type="term" value="C:cytosol"/>
    <property type="evidence" value="ECO:0007669"/>
    <property type="project" value="TreeGrafter"/>
</dbReference>
<dbReference type="FunFam" id="3.20.20.70:FF:000016">
    <property type="entry name" value="Triosephosphate isomerase"/>
    <property type="match status" value="1"/>
</dbReference>
<dbReference type="PANTHER" id="PTHR21139">
    <property type="entry name" value="TRIOSEPHOSPHATE ISOMERASE"/>
    <property type="match status" value="1"/>
</dbReference>
<dbReference type="NCBIfam" id="TIGR00419">
    <property type="entry name" value="tim"/>
    <property type="match status" value="1"/>
</dbReference>
<dbReference type="HAMAP" id="MF_00147_B">
    <property type="entry name" value="TIM_B"/>
    <property type="match status" value="1"/>
</dbReference>
<feature type="active site" description="Proton acceptor" evidence="8">
    <location>
        <position position="175"/>
    </location>
</feature>
<evidence type="ECO:0000256" key="1">
    <source>
        <dbReference type="ARBA" id="ARBA00004680"/>
    </source>
</evidence>
<evidence type="ECO:0000256" key="3">
    <source>
        <dbReference type="ARBA" id="ARBA00007422"/>
    </source>
</evidence>
<dbReference type="Pfam" id="PF00121">
    <property type="entry name" value="TIM"/>
    <property type="match status" value="1"/>
</dbReference>
<name>A0AA37RXT4_9GAMM</name>
<evidence type="ECO:0000256" key="7">
    <source>
        <dbReference type="ARBA" id="ARBA00023235"/>
    </source>
</evidence>
<dbReference type="InterPro" id="IPR000652">
    <property type="entry name" value="Triosephosphate_isomerase"/>
</dbReference>
<organism evidence="10 11">
    <name type="scientific">Paraferrimonas sedimenticola</name>
    <dbReference type="NCBI Taxonomy" id="375674"/>
    <lineage>
        <taxon>Bacteria</taxon>
        <taxon>Pseudomonadati</taxon>
        <taxon>Pseudomonadota</taxon>
        <taxon>Gammaproteobacteria</taxon>
        <taxon>Alteromonadales</taxon>
        <taxon>Ferrimonadaceae</taxon>
        <taxon>Paraferrimonas</taxon>
    </lineage>
</organism>
<dbReference type="EC" id="5.3.1.1" evidence="8 9"/>
<reference evidence="10" key="1">
    <citation type="journal article" date="2014" name="Int. J. Syst. Evol. Microbiol.">
        <title>Complete genome sequence of Corynebacterium casei LMG S-19264T (=DSM 44701T), isolated from a smear-ripened cheese.</title>
        <authorList>
            <consortium name="US DOE Joint Genome Institute (JGI-PGF)"/>
            <person name="Walter F."/>
            <person name="Albersmeier A."/>
            <person name="Kalinowski J."/>
            <person name="Ruckert C."/>
        </authorList>
    </citation>
    <scope>NUCLEOTIDE SEQUENCE</scope>
    <source>
        <strain evidence="10">NBRC 101628</strain>
    </source>
</reference>
<gene>
    <name evidence="8 10" type="primary">tpiA</name>
    <name evidence="10" type="ORF">GCM10007895_23790</name>
</gene>
<evidence type="ECO:0000256" key="2">
    <source>
        <dbReference type="ARBA" id="ARBA00004939"/>
    </source>
</evidence>
<dbReference type="SUPFAM" id="SSF51351">
    <property type="entry name" value="Triosephosphate isomerase (TIM)"/>
    <property type="match status" value="1"/>
</dbReference>
<dbReference type="GO" id="GO:0004807">
    <property type="term" value="F:triose-phosphate isomerase activity"/>
    <property type="evidence" value="ECO:0007669"/>
    <property type="project" value="UniProtKB-UniRule"/>
</dbReference>
<dbReference type="GO" id="GO:0019563">
    <property type="term" value="P:glycerol catabolic process"/>
    <property type="evidence" value="ECO:0007669"/>
    <property type="project" value="TreeGrafter"/>
</dbReference>
<accession>A0AA37RXT4</accession>
<comment type="caution">
    <text evidence="10">The sequence shown here is derived from an EMBL/GenBank/DDBJ whole genome shotgun (WGS) entry which is preliminary data.</text>
</comment>
<keyword evidence="6 8" id="KW-0324">Glycolysis</keyword>
<feature type="binding site" evidence="8">
    <location>
        <position position="220"/>
    </location>
    <ligand>
        <name>substrate</name>
    </ligand>
</feature>
<dbReference type="AlphaFoldDB" id="A0AA37RXT4"/>
<keyword evidence="4 8" id="KW-0312">Gluconeogenesis</keyword>
<comment type="pathway">
    <text evidence="8 9">Carbohydrate biosynthesis; gluconeogenesis.</text>
</comment>